<reference evidence="3 4" key="1">
    <citation type="submission" date="2016-04" db="EMBL/GenBank/DDBJ databases">
        <title>The genome of Intoshia linei affirms orthonectids as highly simplified spiralians.</title>
        <authorList>
            <person name="Mikhailov K.V."/>
            <person name="Slusarev G.S."/>
            <person name="Nikitin M.A."/>
            <person name="Logacheva M.D."/>
            <person name="Penin A."/>
            <person name="Aleoshin V."/>
            <person name="Panchin Y.V."/>
        </authorList>
    </citation>
    <scope>NUCLEOTIDE SEQUENCE [LARGE SCALE GENOMIC DNA]</scope>
    <source>
        <strain evidence="3">Intl2013</strain>
        <tissue evidence="3">Whole animal</tissue>
    </source>
</reference>
<protein>
    <submittedName>
        <fullName evidence="3">Uncharacterized protein</fullName>
    </submittedName>
</protein>
<sequence>MHSILHFQIILLIGWLTNSVLSCIFTCAGCGIVMACSVSGVGVAAVIAAVGVAIYEARNRKKKKK</sequence>
<feature type="chain" id="PRO_5008056677" evidence="2">
    <location>
        <begin position="23"/>
        <end position="65"/>
    </location>
</feature>
<evidence type="ECO:0000313" key="3">
    <source>
        <dbReference type="EMBL" id="OAF65008.1"/>
    </source>
</evidence>
<proteinExistence type="predicted"/>
<dbReference type="AlphaFoldDB" id="A0A177ASN3"/>
<keyword evidence="1" id="KW-1133">Transmembrane helix</keyword>
<name>A0A177ASN3_9BILA</name>
<comment type="caution">
    <text evidence="3">The sequence shown here is derived from an EMBL/GenBank/DDBJ whole genome shotgun (WGS) entry which is preliminary data.</text>
</comment>
<dbReference type="EMBL" id="LWCA01001496">
    <property type="protein sequence ID" value="OAF65008.1"/>
    <property type="molecule type" value="Genomic_DNA"/>
</dbReference>
<feature type="transmembrane region" description="Helical" evidence="1">
    <location>
        <begin position="32"/>
        <end position="55"/>
    </location>
</feature>
<gene>
    <name evidence="3" type="ORF">A3Q56_07190</name>
</gene>
<evidence type="ECO:0000256" key="2">
    <source>
        <dbReference type="SAM" id="SignalP"/>
    </source>
</evidence>
<accession>A0A177ASN3</accession>
<evidence type="ECO:0000313" key="4">
    <source>
        <dbReference type="Proteomes" id="UP000078046"/>
    </source>
</evidence>
<keyword evidence="1" id="KW-0812">Transmembrane</keyword>
<evidence type="ECO:0000256" key="1">
    <source>
        <dbReference type="SAM" id="Phobius"/>
    </source>
</evidence>
<feature type="signal peptide" evidence="2">
    <location>
        <begin position="1"/>
        <end position="22"/>
    </location>
</feature>
<keyword evidence="2" id="KW-0732">Signal</keyword>
<organism evidence="3 4">
    <name type="scientific">Intoshia linei</name>
    <dbReference type="NCBI Taxonomy" id="1819745"/>
    <lineage>
        <taxon>Eukaryota</taxon>
        <taxon>Metazoa</taxon>
        <taxon>Spiralia</taxon>
        <taxon>Lophotrochozoa</taxon>
        <taxon>Mesozoa</taxon>
        <taxon>Orthonectida</taxon>
        <taxon>Rhopaluridae</taxon>
        <taxon>Intoshia</taxon>
    </lineage>
</organism>
<dbReference type="Proteomes" id="UP000078046">
    <property type="component" value="Unassembled WGS sequence"/>
</dbReference>
<keyword evidence="1" id="KW-0472">Membrane</keyword>
<keyword evidence="4" id="KW-1185">Reference proteome</keyword>